<sequence>AQLKLSSPQPLYINDSTISKHHILFLKRQNITKTSPPTTAMSQPPSNHPPTDDQTLHNLTRLTSFHFKKEAELRRLAAATHNHEHCARYEKEAADHHETYSDILSEIKVYKLYLLEGEVCAEKGFDEKKMAESEAVRQRLKKSRLEMFKHPIERVRDLRPWQGFRKDFDEMAGLQENFEWARKGREDVETYVRNQMELHKAEMLEEEEGRGEGGDGVREDLEWARKGRKDMEAYVWKQIRLHKARMLEEGG</sequence>
<keyword evidence="3" id="KW-1185">Reference proteome</keyword>
<name>A0A6A6Y859_9PEZI</name>
<reference evidence="4" key="3">
    <citation type="submission" date="2025-04" db="UniProtKB">
        <authorList>
            <consortium name="RefSeq"/>
        </authorList>
    </citation>
    <scope>IDENTIFICATION</scope>
    <source>
        <strain evidence="4">CBS 304.34</strain>
    </source>
</reference>
<accession>A0A6A6Y859</accession>
<evidence type="ECO:0000313" key="2">
    <source>
        <dbReference type="EMBL" id="KAF2804325.1"/>
    </source>
</evidence>
<feature type="region of interest" description="Disordered" evidence="1">
    <location>
        <begin position="34"/>
        <end position="55"/>
    </location>
</feature>
<feature type="compositionally biased region" description="Polar residues" evidence="1">
    <location>
        <begin position="34"/>
        <end position="45"/>
    </location>
</feature>
<evidence type="ECO:0000313" key="3">
    <source>
        <dbReference type="Proteomes" id="UP000504636"/>
    </source>
</evidence>
<dbReference type="RefSeq" id="XP_033571289.1">
    <property type="nucleotide sequence ID" value="XM_033726851.1"/>
</dbReference>
<evidence type="ECO:0000313" key="4">
    <source>
        <dbReference type="RefSeq" id="XP_033571289.1"/>
    </source>
</evidence>
<protein>
    <submittedName>
        <fullName evidence="2 4">Uncharacterized protein</fullName>
    </submittedName>
</protein>
<gene>
    <name evidence="2 4" type="ORF">BDZ99DRAFT_545600</name>
</gene>
<feature type="non-terminal residue" evidence="2">
    <location>
        <position position="1"/>
    </location>
</feature>
<dbReference type="Proteomes" id="UP000504636">
    <property type="component" value="Unplaced"/>
</dbReference>
<dbReference type="GeneID" id="54467744"/>
<evidence type="ECO:0000256" key="1">
    <source>
        <dbReference type="SAM" id="MobiDB-lite"/>
    </source>
</evidence>
<dbReference type="AlphaFoldDB" id="A0A6A6Y859"/>
<reference evidence="2 4" key="1">
    <citation type="journal article" date="2020" name="Stud. Mycol.">
        <title>101 Dothideomycetes genomes: a test case for predicting lifestyles and emergence of pathogens.</title>
        <authorList>
            <person name="Haridas S."/>
            <person name="Albert R."/>
            <person name="Binder M."/>
            <person name="Bloem J."/>
            <person name="Labutti K."/>
            <person name="Salamov A."/>
            <person name="Andreopoulos B."/>
            <person name="Baker S."/>
            <person name="Barry K."/>
            <person name="Bills G."/>
            <person name="Bluhm B."/>
            <person name="Cannon C."/>
            <person name="Castanera R."/>
            <person name="Culley D."/>
            <person name="Daum C."/>
            <person name="Ezra D."/>
            <person name="Gonzalez J."/>
            <person name="Henrissat B."/>
            <person name="Kuo A."/>
            <person name="Liang C."/>
            <person name="Lipzen A."/>
            <person name="Lutzoni F."/>
            <person name="Magnuson J."/>
            <person name="Mondo S."/>
            <person name="Nolan M."/>
            <person name="Ohm R."/>
            <person name="Pangilinan J."/>
            <person name="Park H.-J."/>
            <person name="Ramirez L."/>
            <person name="Alfaro M."/>
            <person name="Sun H."/>
            <person name="Tritt A."/>
            <person name="Yoshinaga Y."/>
            <person name="Zwiers L.-H."/>
            <person name="Turgeon B."/>
            <person name="Goodwin S."/>
            <person name="Spatafora J."/>
            <person name="Crous P."/>
            <person name="Grigoriev I."/>
        </authorList>
    </citation>
    <scope>NUCLEOTIDE SEQUENCE</scope>
    <source>
        <strain evidence="2 4">CBS 304.34</strain>
    </source>
</reference>
<dbReference type="EMBL" id="MU003714">
    <property type="protein sequence ID" value="KAF2804325.1"/>
    <property type="molecule type" value="Genomic_DNA"/>
</dbReference>
<organism evidence="2">
    <name type="scientific">Mytilinidion resinicola</name>
    <dbReference type="NCBI Taxonomy" id="574789"/>
    <lineage>
        <taxon>Eukaryota</taxon>
        <taxon>Fungi</taxon>
        <taxon>Dikarya</taxon>
        <taxon>Ascomycota</taxon>
        <taxon>Pezizomycotina</taxon>
        <taxon>Dothideomycetes</taxon>
        <taxon>Pleosporomycetidae</taxon>
        <taxon>Mytilinidiales</taxon>
        <taxon>Mytilinidiaceae</taxon>
        <taxon>Mytilinidion</taxon>
    </lineage>
</organism>
<proteinExistence type="predicted"/>
<reference evidence="4" key="2">
    <citation type="submission" date="2020-04" db="EMBL/GenBank/DDBJ databases">
        <authorList>
            <consortium name="NCBI Genome Project"/>
        </authorList>
    </citation>
    <scope>NUCLEOTIDE SEQUENCE</scope>
    <source>
        <strain evidence="4">CBS 304.34</strain>
    </source>
</reference>